<sequence length="141" mass="13702">MKLNITTLVGAGAIGAAFLLGGGALGHTATAGAQPNNSGGATAQEWDIQYFDDCMGGTYGWHTYKECCAMSGGVWNGTECGAPPATSTGAGTNPAGPVKQPPMGTGPGSIGPVGPTGPQGPQRAPVAPVVQAPAPSGPSLQ</sequence>
<organism evidence="2 3">
    <name type="scientific">Mycolicibacterium moriokaense</name>
    <dbReference type="NCBI Taxonomy" id="39691"/>
    <lineage>
        <taxon>Bacteria</taxon>
        <taxon>Bacillati</taxon>
        <taxon>Actinomycetota</taxon>
        <taxon>Actinomycetes</taxon>
        <taxon>Mycobacteriales</taxon>
        <taxon>Mycobacteriaceae</taxon>
        <taxon>Mycolicibacterium</taxon>
    </lineage>
</organism>
<proteinExistence type="predicted"/>
<comment type="caution">
    <text evidence="2">The sequence shown here is derived from an EMBL/GenBank/DDBJ whole genome shotgun (WGS) entry which is preliminary data.</text>
</comment>
<reference evidence="3" key="1">
    <citation type="submission" date="2018-05" db="EMBL/GenBank/DDBJ databases">
        <authorList>
            <person name="Deangelis K."/>
            <person name="Huntemann M."/>
            <person name="Clum A."/>
            <person name="Pillay M."/>
            <person name="Palaniappan K."/>
            <person name="Varghese N."/>
            <person name="Mikhailova N."/>
            <person name="Stamatis D."/>
            <person name="Reddy T."/>
            <person name="Daum C."/>
            <person name="Shapiro N."/>
            <person name="Ivanova N."/>
            <person name="Kyrpides N."/>
            <person name="Woyke T."/>
        </authorList>
    </citation>
    <scope>NUCLEOTIDE SEQUENCE [LARGE SCALE GENOMIC DNA]</scope>
    <source>
        <strain evidence="3">GAS496</strain>
    </source>
</reference>
<evidence type="ECO:0000313" key="2">
    <source>
        <dbReference type="EMBL" id="PXX11885.1"/>
    </source>
</evidence>
<evidence type="ECO:0000256" key="1">
    <source>
        <dbReference type="SAM" id="MobiDB-lite"/>
    </source>
</evidence>
<dbReference type="Proteomes" id="UP000247781">
    <property type="component" value="Unassembled WGS sequence"/>
</dbReference>
<feature type="region of interest" description="Disordered" evidence="1">
    <location>
        <begin position="78"/>
        <end position="141"/>
    </location>
</feature>
<dbReference type="AlphaFoldDB" id="A0A318HLD2"/>
<feature type="compositionally biased region" description="Low complexity" evidence="1">
    <location>
        <begin position="119"/>
        <end position="141"/>
    </location>
</feature>
<name>A0A318HLD2_9MYCO</name>
<evidence type="ECO:0000313" key="3">
    <source>
        <dbReference type="Proteomes" id="UP000247781"/>
    </source>
</evidence>
<dbReference type="EMBL" id="QJJU01000002">
    <property type="protein sequence ID" value="PXX11885.1"/>
    <property type="molecule type" value="Genomic_DNA"/>
</dbReference>
<accession>A0A318HLD2</accession>
<gene>
    <name evidence="2" type="ORF">C8E89_1029</name>
</gene>
<reference evidence="2 3" key="2">
    <citation type="submission" date="2018-06" db="EMBL/GenBank/DDBJ databases">
        <title>Sequencing of bacterial isolates from soil warming experiment in Harvard Forest, Massachusetts, USA.</title>
        <authorList>
            <person name="Deangelis K.PhD."/>
        </authorList>
    </citation>
    <scope>NUCLEOTIDE SEQUENCE [LARGE SCALE GENOMIC DNA]</scope>
    <source>
        <strain evidence="2 3">GAS496</strain>
    </source>
</reference>
<keyword evidence="3" id="KW-1185">Reference proteome</keyword>
<protein>
    <submittedName>
        <fullName evidence="2">Uncharacterized protein</fullName>
    </submittedName>
</protein>